<reference evidence="1 2" key="1">
    <citation type="submission" date="2024-01" db="EMBL/GenBank/DDBJ databases">
        <title>Mesobacterium rodlantinim sp. nov., isolated from shallow sea hydrothermal systems off Kueishantao Island.</title>
        <authorList>
            <person name="Su Z."/>
            <person name="Tang K."/>
        </authorList>
    </citation>
    <scope>NUCLEOTIDE SEQUENCE [LARGE SCALE GENOMIC DNA]</scope>
    <source>
        <strain evidence="1 2">TK19101</strain>
    </source>
</reference>
<sequence length="90" mass="10265">MLPDPARYWHHVAHLDMADAQKTELINIVFRAMQSEMDRAFGHDPVQVAMATKRGKDALPAPDVIDLSKDDYHITELSQTFNDKKGMKNE</sequence>
<keyword evidence="2" id="KW-1185">Reference proteome</keyword>
<gene>
    <name evidence="1" type="ORF">VK792_17885</name>
</gene>
<protein>
    <submittedName>
        <fullName evidence="1">Uncharacterized protein</fullName>
    </submittedName>
</protein>
<dbReference type="RefSeq" id="WP_326299237.1">
    <property type="nucleotide sequence ID" value="NZ_JAYLLH010000040.1"/>
</dbReference>
<dbReference type="Proteomes" id="UP001348149">
    <property type="component" value="Unassembled WGS sequence"/>
</dbReference>
<organism evidence="1 2">
    <name type="scientific">Mesobacterium hydrothermale</name>
    <dbReference type="NCBI Taxonomy" id="3111907"/>
    <lineage>
        <taxon>Bacteria</taxon>
        <taxon>Pseudomonadati</taxon>
        <taxon>Pseudomonadota</taxon>
        <taxon>Alphaproteobacteria</taxon>
        <taxon>Rhodobacterales</taxon>
        <taxon>Roseobacteraceae</taxon>
        <taxon>Mesobacterium</taxon>
    </lineage>
</organism>
<comment type="caution">
    <text evidence="1">The sequence shown here is derived from an EMBL/GenBank/DDBJ whole genome shotgun (WGS) entry which is preliminary data.</text>
</comment>
<name>A0ABU6HNZ4_9RHOB</name>
<dbReference type="EMBL" id="JAYLLH010000040">
    <property type="protein sequence ID" value="MEC3863168.1"/>
    <property type="molecule type" value="Genomic_DNA"/>
</dbReference>
<evidence type="ECO:0000313" key="1">
    <source>
        <dbReference type="EMBL" id="MEC3863168.1"/>
    </source>
</evidence>
<accession>A0ABU6HNZ4</accession>
<evidence type="ECO:0000313" key="2">
    <source>
        <dbReference type="Proteomes" id="UP001348149"/>
    </source>
</evidence>
<proteinExistence type="predicted"/>